<dbReference type="Proteomes" id="UP000593892">
    <property type="component" value="Chromosome"/>
</dbReference>
<proteinExistence type="inferred from homology"/>
<dbReference type="EMBL" id="CP063849">
    <property type="protein sequence ID" value="QOY85337.1"/>
    <property type="molecule type" value="Genomic_DNA"/>
</dbReference>
<dbReference type="InterPro" id="IPR002347">
    <property type="entry name" value="SDR_fam"/>
</dbReference>
<organism evidence="3 4">
    <name type="scientific">Paludibaculum fermentans</name>
    <dbReference type="NCBI Taxonomy" id="1473598"/>
    <lineage>
        <taxon>Bacteria</taxon>
        <taxon>Pseudomonadati</taxon>
        <taxon>Acidobacteriota</taxon>
        <taxon>Terriglobia</taxon>
        <taxon>Bryobacterales</taxon>
        <taxon>Bryobacteraceae</taxon>
        <taxon>Paludibaculum</taxon>
    </lineage>
</organism>
<dbReference type="GO" id="GO:0016491">
    <property type="term" value="F:oxidoreductase activity"/>
    <property type="evidence" value="ECO:0007669"/>
    <property type="project" value="UniProtKB-KW"/>
</dbReference>
<dbReference type="PANTHER" id="PTHR43669:SF3">
    <property type="entry name" value="ALCOHOL DEHYDROGENASE, PUTATIVE (AFU_ORTHOLOGUE AFUA_3G03445)-RELATED"/>
    <property type="match status" value="1"/>
</dbReference>
<keyword evidence="4" id="KW-1185">Reference proteome</keyword>
<dbReference type="PRINTS" id="PR00081">
    <property type="entry name" value="GDHRDH"/>
</dbReference>
<reference evidence="3 4" key="1">
    <citation type="submission" date="2020-10" db="EMBL/GenBank/DDBJ databases">
        <title>Complete genome sequence of Paludibaculum fermentans P105T, a facultatively anaerobic acidobacterium capable of dissimilatory Fe(III) reduction.</title>
        <authorList>
            <person name="Dedysh S.N."/>
            <person name="Beletsky A.V."/>
            <person name="Kulichevskaya I.S."/>
            <person name="Mardanov A.V."/>
            <person name="Ravin N.V."/>
        </authorList>
    </citation>
    <scope>NUCLEOTIDE SEQUENCE [LARGE SCALE GENOMIC DNA]</scope>
    <source>
        <strain evidence="3 4">P105</strain>
    </source>
</reference>
<dbReference type="CDD" id="cd05233">
    <property type="entry name" value="SDR_c"/>
    <property type="match status" value="1"/>
</dbReference>
<dbReference type="InterPro" id="IPR036291">
    <property type="entry name" value="NAD(P)-bd_dom_sf"/>
</dbReference>
<dbReference type="SUPFAM" id="SSF51735">
    <property type="entry name" value="NAD(P)-binding Rossmann-fold domains"/>
    <property type="match status" value="1"/>
</dbReference>
<accession>A0A7S7NKK2</accession>
<evidence type="ECO:0000256" key="1">
    <source>
        <dbReference type="ARBA" id="ARBA00006484"/>
    </source>
</evidence>
<dbReference type="PANTHER" id="PTHR43669">
    <property type="entry name" value="5-KETO-D-GLUCONATE 5-REDUCTASE"/>
    <property type="match status" value="1"/>
</dbReference>
<comment type="similarity">
    <text evidence="1">Belongs to the short-chain dehydrogenases/reductases (SDR) family.</text>
</comment>
<dbReference type="Pfam" id="PF00106">
    <property type="entry name" value="adh_short"/>
    <property type="match status" value="1"/>
</dbReference>
<dbReference type="Gene3D" id="3.40.50.720">
    <property type="entry name" value="NAD(P)-binding Rossmann-like Domain"/>
    <property type="match status" value="1"/>
</dbReference>
<evidence type="ECO:0000313" key="4">
    <source>
        <dbReference type="Proteomes" id="UP000593892"/>
    </source>
</evidence>
<gene>
    <name evidence="3" type="ORF">IRI77_21175</name>
</gene>
<evidence type="ECO:0000256" key="2">
    <source>
        <dbReference type="ARBA" id="ARBA00023002"/>
    </source>
</evidence>
<evidence type="ECO:0000313" key="3">
    <source>
        <dbReference type="EMBL" id="QOY85337.1"/>
    </source>
</evidence>
<dbReference type="AlphaFoldDB" id="A0A7S7NKK2"/>
<dbReference type="KEGG" id="pfer:IRI77_21175"/>
<protein>
    <submittedName>
        <fullName evidence="3">SDR family oxidoreductase</fullName>
    </submittedName>
</protein>
<keyword evidence="2" id="KW-0560">Oxidoreductase</keyword>
<dbReference type="RefSeq" id="WP_194447007.1">
    <property type="nucleotide sequence ID" value="NZ_CP063849.1"/>
</dbReference>
<name>A0A7S7NKK2_PALFE</name>
<sequence>MRQFKEKTILIIGAGRGIGKRLAIGFAHAGARVGLMARSKAELDLANLEIEHAGGVSLRLRADVREYEQVAAAVDRLSVQFGGVDLLICAHAVFGSIGPLAESLPAQWADATATNVVGTMNACRAVLPGMLERRGGKIILLVGPGSESPRPNFSAYSATQAALVRFAETLSEEVREANVQVNCMNPGATYTSLTDEILEAGDRAGWKEAKDATQIRTTGGTAPDKQIQLAQFLASERSNHLSGKLISIHDDWKKLENANAHAEMFTLRRLQKV</sequence>